<dbReference type="Proteomes" id="UP000195950">
    <property type="component" value="Unassembled WGS sequence"/>
</dbReference>
<evidence type="ECO:0000259" key="2">
    <source>
        <dbReference type="Pfam" id="PF20469"/>
    </source>
</evidence>
<organism evidence="3 4">
    <name type="scientific">Parabacteroides distasonis</name>
    <dbReference type="NCBI Taxonomy" id="823"/>
    <lineage>
        <taxon>Bacteria</taxon>
        <taxon>Pseudomonadati</taxon>
        <taxon>Bacteroidota</taxon>
        <taxon>Bacteroidia</taxon>
        <taxon>Bacteroidales</taxon>
        <taxon>Tannerellaceae</taxon>
        <taxon>Parabacteroides</taxon>
    </lineage>
</organism>
<sequence>MKLIKLIISNFRGLKGSNTIDFTNSNIIFLIGQNNIGKSSFLRAYEFFIDPKQIAKTDDFNNYDYSTPIIIEGIFELDEEDSDDPDLKEKKEPNWIEKWVDENGFVKVRKTWNKPNSTFARETYSPREASWIENGFGGLHTKLTKYTPTPIAINAMEDQASLEEKVNKLIQDDFIKKVRTEYPEEFKNLIDGVRKLQERITGSEAVEKLNLELNKHFQEVFAELTLKIQPSKEENIKLEDAFKKNHSISVERAGTERKETFLQNGHGVIRQALFNFLTFLKRENEGNKKQYIILFEEPELFLHPKIAFKLRQSLYELSKNSPYQILCATHSPLMIDISQPHSSLIRVIKNTDEETQTYQVGETLFGRDEEAKKWVQMVNRFNPHICEAFYADKVLLVEGDTETIVYRDLLNRFFPDEEIFVLNTGSKMNIPFFQEILTAFHIEHYIIHDSDDKEKKAAWTINTKIWENVQASNNLSKRYVHIHNFEDAHGITVKSDDGKPLTAYNFAQTIKDVNTKVPCLEWLKDIIYKNSIIHDPQFIEDNV</sequence>
<dbReference type="InterPro" id="IPR027417">
    <property type="entry name" value="P-loop_NTPase"/>
</dbReference>
<comment type="caution">
    <text evidence="3">The sequence shown here is derived from an EMBL/GenBank/DDBJ whole genome shotgun (WGS) entry which is preliminary data.</text>
</comment>
<dbReference type="PANTHER" id="PTHR43581:SF4">
    <property type="entry name" value="ATP_GTP PHOSPHATASE"/>
    <property type="match status" value="1"/>
</dbReference>
<dbReference type="RefSeq" id="WP_087341909.1">
    <property type="nucleotide sequence ID" value="NZ_NFJX01000001.1"/>
</dbReference>
<evidence type="ECO:0000313" key="3">
    <source>
        <dbReference type="EMBL" id="OUP22646.1"/>
    </source>
</evidence>
<reference evidence="4" key="1">
    <citation type="submission" date="2017-04" db="EMBL/GenBank/DDBJ databases">
        <title>Function of individual gut microbiota members based on whole genome sequencing of pure cultures obtained from chicken caecum.</title>
        <authorList>
            <person name="Medvecky M."/>
            <person name="Cejkova D."/>
            <person name="Polansky O."/>
            <person name="Karasova D."/>
            <person name="Kubasova T."/>
            <person name="Cizek A."/>
            <person name="Rychlik I."/>
        </authorList>
    </citation>
    <scope>NUCLEOTIDE SEQUENCE [LARGE SCALE GENOMIC DNA]</scope>
    <source>
        <strain evidence="4">An199</strain>
    </source>
</reference>
<feature type="domain" description="OLD protein-like TOPRIM" evidence="2">
    <location>
        <begin position="389"/>
        <end position="451"/>
    </location>
</feature>
<dbReference type="PANTHER" id="PTHR43581">
    <property type="entry name" value="ATP/GTP PHOSPHATASE"/>
    <property type="match status" value="1"/>
</dbReference>
<feature type="domain" description="Endonuclease GajA/Old nuclease/RecF-like AAA" evidence="1">
    <location>
        <begin position="1"/>
        <end position="335"/>
    </location>
</feature>
<dbReference type="SUPFAM" id="SSF52540">
    <property type="entry name" value="P-loop containing nucleoside triphosphate hydrolases"/>
    <property type="match status" value="1"/>
</dbReference>
<accession>A0A1Y4IT36</accession>
<dbReference type="AlphaFoldDB" id="A0A1Y4IT36"/>
<dbReference type="CDD" id="cd01026">
    <property type="entry name" value="TOPRIM_OLD"/>
    <property type="match status" value="1"/>
</dbReference>
<gene>
    <name evidence="3" type="ORF">B5F32_00130</name>
</gene>
<dbReference type="Pfam" id="PF20469">
    <property type="entry name" value="OLD-like_TOPRIM"/>
    <property type="match status" value="1"/>
</dbReference>
<dbReference type="InterPro" id="IPR034139">
    <property type="entry name" value="TOPRIM_OLD"/>
</dbReference>
<dbReference type="InterPro" id="IPR051396">
    <property type="entry name" value="Bact_Antivir_Def_Nuclease"/>
</dbReference>
<name>A0A1Y4IT36_PARDI</name>
<dbReference type="EMBL" id="NFJX01000001">
    <property type="protein sequence ID" value="OUP22646.1"/>
    <property type="molecule type" value="Genomic_DNA"/>
</dbReference>
<dbReference type="InterPro" id="IPR041685">
    <property type="entry name" value="AAA_GajA/Old/RecF-like"/>
</dbReference>
<dbReference type="Pfam" id="PF13175">
    <property type="entry name" value="AAA_15"/>
    <property type="match status" value="1"/>
</dbReference>
<proteinExistence type="predicted"/>
<evidence type="ECO:0000313" key="4">
    <source>
        <dbReference type="Proteomes" id="UP000195950"/>
    </source>
</evidence>
<protein>
    <submittedName>
        <fullName evidence="3">Uncharacterized protein</fullName>
    </submittedName>
</protein>
<evidence type="ECO:0000259" key="1">
    <source>
        <dbReference type="Pfam" id="PF13175"/>
    </source>
</evidence>
<dbReference type="Gene3D" id="3.40.50.300">
    <property type="entry name" value="P-loop containing nucleotide triphosphate hydrolases"/>
    <property type="match status" value="1"/>
</dbReference>